<organism evidence="1 2">
    <name type="scientific">Zalaria obscura</name>
    <dbReference type="NCBI Taxonomy" id="2024903"/>
    <lineage>
        <taxon>Eukaryota</taxon>
        <taxon>Fungi</taxon>
        <taxon>Dikarya</taxon>
        <taxon>Ascomycota</taxon>
        <taxon>Pezizomycotina</taxon>
        <taxon>Dothideomycetes</taxon>
        <taxon>Dothideomycetidae</taxon>
        <taxon>Dothideales</taxon>
        <taxon>Zalariaceae</taxon>
        <taxon>Zalaria</taxon>
    </lineage>
</organism>
<keyword evidence="2" id="KW-1185">Reference proteome</keyword>
<comment type="caution">
    <text evidence="1">The sequence shown here is derived from an EMBL/GenBank/DDBJ whole genome shotgun (WGS) entry which is preliminary data.</text>
</comment>
<proteinExistence type="predicted"/>
<name>A0ACC3S7N6_9PEZI</name>
<sequence>MDRAGTSLFVEEGYDSTMEHVQDPRLAKRRKIIAPPAEVGCTGEEVKPYTLDQRYDYQIHEAYPRVASIHPKFKEIEECSQEAVSKCCEILESYDGSDLEIPKLLESLEKRKVPYYGHKPSFGILGDSGAATSSTINMLLEVEGLTSQIEFVDDPDQQANFVGEVHFHHPEMIKEQIRRHVRNFCEHYKQKALKEDRFMKEEDDDDDDAEDGEEDDVADLEPLANTATEYFKALFNVTYDSFQNAESMAKYFMDSEHERHNGIEDRLYPMVQMLMKIPEYNTKSNTAVFESRDLAKLQDELRPYTESKARLLGYVSASMWPLVYKVRVNISSRLLRQGFEVVDLPGVTDTNQDRLRTTFSAIERCSVILIAHPFQRAATEPNLLKYVKTALRRKRPENIIILITKTDVISEDPRYETIEQKNELVAASTEATAAKTEYENFVRTNNASNASNAPDFDSQKMRLYLIKESAAAKQTGKRVEIATQNLITKLREGFRRISTVTDQIRIICVSNKEHEKYFMGPDPYKPPCLTLQQAGICELRRTLVVLAHRGKLDCLQRHTNIHIPCDLKRLQLWAEKSRLERKELLDLIIEFPRDRCTEGLQEMKDAMQEDIKSAIQREMGNKLKKEWKMKILEFCRDISKEPLALKCVSFMAFCRRGGRHHPSNKKEPISLNEEILGVVTPDMLTCRQMVETVISNATKDVLERQKIKLDKVRNDMKANDEVGGLDMQVYFEQFEKRAQGMWHDINTARDALKDSIFNIFSTAFTDYPPSETANATPFMEAMVSAWEEVRTKKFKRGTKQVYSKRLETLAKTLLLPSSPGPLYTLIASIRDQCAGALSAWQDAITAAIKTTYQGFLDDLDLRFEGDEVDEENRRVICERLGKTLPVLRKVFDQRIPGMLEECRMWDAE</sequence>
<evidence type="ECO:0000313" key="2">
    <source>
        <dbReference type="Proteomes" id="UP001320706"/>
    </source>
</evidence>
<reference evidence="1" key="1">
    <citation type="submission" date="2024-02" db="EMBL/GenBank/DDBJ databases">
        <title>Metagenome Assembled Genome of Zalaria obscura JY119.</title>
        <authorList>
            <person name="Vighnesh L."/>
            <person name="Jagadeeshwari U."/>
            <person name="Venkata Ramana C."/>
            <person name="Sasikala C."/>
        </authorList>
    </citation>
    <scope>NUCLEOTIDE SEQUENCE</scope>
    <source>
        <strain evidence="1">JY119</strain>
    </source>
</reference>
<evidence type="ECO:0000313" key="1">
    <source>
        <dbReference type="EMBL" id="KAK8200680.1"/>
    </source>
</evidence>
<dbReference type="Proteomes" id="UP001320706">
    <property type="component" value="Unassembled WGS sequence"/>
</dbReference>
<gene>
    <name evidence="1" type="ORF">M8818_005995</name>
</gene>
<protein>
    <submittedName>
        <fullName evidence="1">Uncharacterized protein</fullName>
    </submittedName>
</protein>
<accession>A0ACC3S7N6</accession>
<dbReference type="EMBL" id="JAMKPW020000038">
    <property type="protein sequence ID" value="KAK8200680.1"/>
    <property type="molecule type" value="Genomic_DNA"/>
</dbReference>